<dbReference type="EMBL" id="SNVI01000002">
    <property type="protein sequence ID" value="TFE42112.1"/>
    <property type="molecule type" value="Genomic_DNA"/>
</dbReference>
<feature type="region of interest" description="Disordered" evidence="1">
    <location>
        <begin position="77"/>
        <end position="228"/>
    </location>
</feature>
<dbReference type="Proteomes" id="UP000297385">
    <property type="component" value="Unassembled WGS sequence"/>
</dbReference>
<proteinExistence type="predicted"/>
<dbReference type="RefSeq" id="WP_134465379.1">
    <property type="nucleotide sequence ID" value="NZ_JBHMFL010000155.1"/>
</dbReference>
<evidence type="ECO:0000313" key="3">
    <source>
        <dbReference type="Proteomes" id="UP000297385"/>
    </source>
</evidence>
<feature type="compositionally biased region" description="Polar residues" evidence="1">
    <location>
        <begin position="136"/>
        <end position="148"/>
    </location>
</feature>
<evidence type="ECO:0000313" key="2">
    <source>
        <dbReference type="EMBL" id="TFE42112.1"/>
    </source>
</evidence>
<sequence>MVVGLVLAEVAFAVYLLSPKSDPSTRDPAAVADGSAALASDKVQSGTLQVNASNANGAPSPGANADDTARVAAQIPAQSAQGHITSAPASAPAPAPAPEPSTQRVAQLPQQPAQPAQPRPQTVQTPAVATVLAGNDSKTATVVQPTRGSDSLHRRDSSSVSSPATDELVRESAKLDPALPPPGPQAFVHDDQPHRGSNAVGAAMTEQLVRESAKLDPALPPPNPSGVH</sequence>
<gene>
    <name evidence="2" type="ORF">E2553_36525</name>
</gene>
<evidence type="ECO:0008006" key="4">
    <source>
        <dbReference type="Google" id="ProtNLM"/>
    </source>
</evidence>
<evidence type="ECO:0000256" key="1">
    <source>
        <dbReference type="SAM" id="MobiDB-lite"/>
    </source>
</evidence>
<reference evidence="2 3" key="1">
    <citation type="submission" date="2019-03" db="EMBL/GenBank/DDBJ databases">
        <title>Complete Genome Sequence of Paraburkholderia dipogonis ICMP 19430T, a Nitrogen-fixing Symbiont of the South African Invasive Legume Dipogon lignosus in New Zealand.</title>
        <authorList>
            <person name="De Meyer S.E."/>
        </authorList>
    </citation>
    <scope>NUCLEOTIDE SEQUENCE [LARGE SCALE GENOMIC DNA]</scope>
    <source>
        <strain evidence="2 3">ICMP 19430</strain>
    </source>
</reference>
<feature type="compositionally biased region" description="Low complexity" evidence="1">
    <location>
        <begin position="100"/>
        <end position="127"/>
    </location>
</feature>
<name>A0A4Y8MXK6_9BURK</name>
<feature type="compositionally biased region" description="Pro residues" evidence="1">
    <location>
        <begin position="218"/>
        <end position="228"/>
    </location>
</feature>
<organism evidence="2 3">
    <name type="scientific">Paraburkholderia dipogonis</name>
    <dbReference type="NCBI Taxonomy" id="1211383"/>
    <lineage>
        <taxon>Bacteria</taxon>
        <taxon>Pseudomonadati</taxon>
        <taxon>Pseudomonadota</taxon>
        <taxon>Betaproteobacteria</taxon>
        <taxon>Burkholderiales</taxon>
        <taxon>Burkholderiaceae</taxon>
        <taxon>Paraburkholderia</taxon>
    </lineage>
</organism>
<protein>
    <recommendedName>
        <fullName evidence="4">Extensin</fullName>
    </recommendedName>
</protein>
<comment type="caution">
    <text evidence="2">The sequence shown here is derived from an EMBL/GenBank/DDBJ whole genome shotgun (WGS) entry which is preliminary data.</text>
</comment>
<dbReference type="AlphaFoldDB" id="A0A4Y8MXK6"/>
<accession>A0A4Y8MXK6</accession>
<dbReference type="GeneID" id="97304763"/>